<evidence type="ECO:0000313" key="1">
    <source>
        <dbReference type="EMBL" id="AIW03280.1"/>
    </source>
</evidence>
<dbReference type="InterPro" id="IPR000119">
    <property type="entry name" value="Hist_DNA-bd"/>
</dbReference>
<dbReference type="SUPFAM" id="SSF47729">
    <property type="entry name" value="IHF-like DNA-binding proteins"/>
    <property type="match status" value="1"/>
</dbReference>
<keyword evidence="2" id="KW-1185">Reference proteome</keyword>
<protein>
    <submittedName>
        <fullName evidence="1">DNA-binding protein</fullName>
    </submittedName>
</protein>
<dbReference type="Pfam" id="PF00216">
    <property type="entry name" value="Bac_DNA_binding"/>
    <property type="match status" value="1"/>
</dbReference>
<dbReference type="RefSeq" id="YP_009151082.1">
    <property type="nucleotide sequence ID" value="NC_027366.1"/>
</dbReference>
<dbReference type="GeneID" id="24607022"/>
<reference evidence="1 2" key="1">
    <citation type="submission" date="2014-07" db="EMBL/GenBank/DDBJ databases">
        <title>Complete Genome of Bacillus megaterium Myophage Mater.</title>
        <authorList>
            <person name="Lancaster J.C."/>
            <person name="Hodde M.K."/>
            <person name="Hernandez A.C."/>
            <person name="Everett G.F.K."/>
        </authorList>
    </citation>
    <scope>NUCLEOTIDE SEQUENCE [LARGE SCALE GENOMIC DNA]</scope>
</reference>
<sequence length="100" mass="11381">MVNRNELARRIAHRGGYSIGDVEHVLKLLEDVMVDALENGEDVKLGKALKLFLNDVPEKNAWDGLNKRYFIRPAKRVPKVEMLKRLEDIELPPSEGDTEG</sequence>
<dbReference type="Proteomes" id="UP000030206">
    <property type="component" value="Segment"/>
</dbReference>
<proteinExistence type="predicted"/>
<dbReference type="GO" id="GO:0030527">
    <property type="term" value="F:structural constituent of chromatin"/>
    <property type="evidence" value="ECO:0007669"/>
    <property type="project" value="InterPro"/>
</dbReference>
<dbReference type="EMBL" id="KM236245">
    <property type="protein sequence ID" value="AIW03280.1"/>
    <property type="molecule type" value="Genomic_DNA"/>
</dbReference>
<keyword evidence="1" id="KW-0238">DNA-binding</keyword>
<name>A0A0A0RMJ3_9CAUD</name>
<dbReference type="GO" id="GO:0003677">
    <property type="term" value="F:DNA binding"/>
    <property type="evidence" value="ECO:0007669"/>
    <property type="project" value="UniProtKB-KW"/>
</dbReference>
<accession>A0A0A0RMJ3</accession>
<dbReference type="KEGG" id="vg:24607022"/>
<evidence type="ECO:0000313" key="2">
    <source>
        <dbReference type="Proteomes" id="UP000030206"/>
    </source>
</evidence>
<dbReference type="InterPro" id="IPR010992">
    <property type="entry name" value="IHF-like_DNA-bd_dom_sf"/>
</dbReference>
<gene>
    <name evidence="1" type="ORF">CPT_Mater123</name>
</gene>
<organism evidence="1 2">
    <name type="scientific">Bacillus phage Mater</name>
    <dbReference type="NCBI Taxonomy" id="1540090"/>
    <lineage>
        <taxon>Viruses</taxon>
        <taxon>Duplodnaviria</taxon>
        <taxon>Heunggongvirae</taxon>
        <taxon>Uroviricota</taxon>
        <taxon>Caudoviricetes</taxon>
        <taxon>Herelleviridae</taxon>
        <taxon>Bastillevirinae</taxon>
        <taxon>Matervirus</taxon>
        <taxon>Matervirus mater</taxon>
    </lineage>
</organism>
<dbReference type="OrthoDB" id="19572at10239"/>
<dbReference type="Gene3D" id="4.10.520.10">
    <property type="entry name" value="IHF-like DNA-binding proteins"/>
    <property type="match status" value="1"/>
</dbReference>